<keyword evidence="1" id="KW-1133">Transmembrane helix</keyword>
<dbReference type="Proteomes" id="UP000663843">
    <property type="component" value="Unassembled WGS sequence"/>
</dbReference>
<accession>A0A8H3CQC0</accession>
<dbReference type="AlphaFoldDB" id="A0A8H3CQC0"/>
<evidence type="ECO:0000256" key="1">
    <source>
        <dbReference type="SAM" id="Phobius"/>
    </source>
</evidence>
<protein>
    <submittedName>
        <fullName evidence="2">Uncharacterized protein</fullName>
    </submittedName>
</protein>
<reference evidence="2" key="1">
    <citation type="submission" date="2021-01" db="EMBL/GenBank/DDBJ databases">
        <authorList>
            <person name="Kaushik A."/>
        </authorList>
    </citation>
    <scope>NUCLEOTIDE SEQUENCE</scope>
    <source>
        <strain evidence="2">AG2-2IIIB</strain>
    </source>
</reference>
<keyword evidence="1" id="KW-0472">Membrane</keyword>
<organism evidence="2 3">
    <name type="scientific">Rhizoctonia solani</name>
    <dbReference type="NCBI Taxonomy" id="456999"/>
    <lineage>
        <taxon>Eukaryota</taxon>
        <taxon>Fungi</taxon>
        <taxon>Dikarya</taxon>
        <taxon>Basidiomycota</taxon>
        <taxon>Agaricomycotina</taxon>
        <taxon>Agaricomycetes</taxon>
        <taxon>Cantharellales</taxon>
        <taxon>Ceratobasidiaceae</taxon>
        <taxon>Rhizoctonia</taxon>
    </lineage>
</organism>
<keyword evidence="1" id="KW-0812">Transmembrane</keyword>
<sequence length="319" mass="35094">MAYFPYTPFLFNVTPASPPFDLSPIASNISQGWVPSCSTPDCMPSASWSTGSIGATLAFHFWGWDVTFDGNVKGNMSIELLRNGAKEMWNPSEDTLFSLHGQSIDDLYAQNITLKVLDASPGADLTLKQARVNGSSYVDDIWEWDRWIIPSNDTRLNYTGFAQQPSSVQAGSQTTYISSKAGDTMFTQFNGSTFLIYGPCGPTNGLIKVEIDSKASTVNTSKPIPSNDCLIFQAWGLPSPNLHDLRIENVDGTALAINRIEFFWSYGYLRGTSKLSGTTLIIVIVVVVLFVTTLVVSVVYLTTSKHRKKIGHMLKKLFS</sequence>
<dbReference type="Gene3D" id="2.60.120.260">
    <property type="entry name" value="Galactose-binding domain-like"/>
    <property type="match status" value="1"/>
</dbReference>
<gene>
    <name evidence="2" type="ORF">RDB_LOCUS124821</name>
</gene>
<name>A0A8H3CQC0_9AGAM</name>
<feature type="transmembrane region" description="Helical" evidence="1">
    <location>
        <begin position="280"/>
        <end position="303"/>
    </location>
</feature>
<comment type="caution">
    <text evidence="2">The sequence shown here is derived from an EMBL/GenBank/DDBJ whole genome shotgun (WGS) entry which is preliminary data.</text>
</comment>
<evidence type="ECO:0000313" key="2">
    <source>
        <dbReference type="EMBL" id="CAE6487195.1"/>
    </source>
</evidence>
<proteinExistence type="predicted"/>
<dbReference type="EMBL" id="CAJMWT010004248">
    <property type="protein sequence ID" value="CAE6487195.1"/>
    <property type="molecule type" value="Genomic_DNA"/>
</dbReference>
<evidence type="ECO:0000313" key="3">
    <source>
        <dbReference type="Proteomes" id="UP000663843"/>
    </source>
</evidence>